<dbReference type="SUPFAM" id="SSF51905">
    <property type="entry name" value="FAD/NAD(P)-binding domain"/>
    <property type="match status" value="2"/>
</dbReference>
<evidence type="ECO:0000313" key="8">
    <source>
        <dbReference type="Proteomes" id="UP000062973"/>
    </source>
</evidence>
<dbReference type="PRINTS" id="PR00368">
    <property type="entry name" value="FADPNR"/>
</dbReference>
<dbReference type="Pfam" id="PF14759">
    <property type="entry name" value="Reductase_C"/>
    <property type="match status" value="1"/>
</dbReference>
<keyword evidence="2" id="KW-0285">Flavoprotein</keyword>
<keyword evidence="4" id="KW-0560">Oxidoreductase</keyword>
<organism evidence="7 8">
    <name type="scientific">Amycolatopsis methanolica 239</name>
    <dbReference type="NCBI Taxonomy" id="1068978"/>
    <lineage>
        <taxon>Bacteria</taxon>
        <taxon>Bacillati</taxon>
        <taxon>Actinomycetota</taxon>
        <taxon>Actinomycetes</taxon>
        <taxon>Pseudonocardiales</taxon>
        <taxon>Pseudonocardiaceae</taxon>
        <taxon>Amycolatopsis</taxon>
        <taxon>Amycolatopsis methanolica group</taxon>
    </lineage>
</organism>
<dbReference type="GO" id="GO:0016651">
    <property type="term" value="F:oxidoreductase activity, acting on NAD(P)H"/>
    <property type="evidence" value="ECO:0007669"/>
    <property type="project" value="TreeGrafter"/>
</dbReference>
<dbReference type="STRING" id="1068978.AMETH_4561"/>
<dbReference type="OrthoDB" id="4475657at2"/>
<dbReference type="Pfam" id="PF07992">
    <property type="entry name" value="Pyr_redox_2"/>
    <property type="match status" value="1"/>
</dbReference>
<comment type="cofactor">
    <cofactor evidence="1">
        <name>FAD</name>
        <dbReference type="ChEBI" id="CHEBI:57692"/>
    </cofactor>
</comment>
<dbReference type="Proteomes" id="UP000062973">
    <property type="component" value="Chromosome"/>
</dbReference>
<dbReference type="InterPro" id="IPR028202">
    <property type="entry name" value="Reductase_C"/>
</dbReference>
<evidence type="ECO:0000259" key="5">
    <source>
        <dbReference type="Pfam" id="PF07992"/>
    </source>
</evidence>
<feature type="domain" description="FAD/NAD(P)-binding" evidence="5">
    <location>
        <begin position="7"/>
        <end position="302"/>
    </location>
</feature>
<evidence type="ECO:0000313" key="7">
    <source>
        <dbReference type="EMBL" id="AIJ24653.1"/>
    </source>
</evidence>
<dbReference type="GO" id="GO:0005737">
    <property type="term" value="C:cytoplasm"/>
    <property type="evidence" value="ECO:0007669"/>
    <property type="project" value="TreeGrafter"/>
</dbReference>
<keyword evidence="8" id="KW-1185">Reference proteome</keyword>
<reference evidence="7 8" key="1">
    <citation type="submission" date="2014-07" db="EMBL/GenBank/DDBJ databases">
        <title>Whole Genome Sequence of the Amycolatopsis methanolica 239.</title>
        <authorList>
            <person name="Tang B."/>
        </authorList>
    </citation>
    <scope>NUCLEOTIDE SEQUENCE [LARGE SCALE GENOMIC DNA]</scope>
    <source>
        <strain evidence="7 8">239</strain>
    </source>
</reference>
<evidence type="ECO:0000259" key="6">
    <source>
        <dbReference type="Pfam" id="PF14759"/>
    </source>
</evidence>
<dbReference type="InterPro" id="IPR050446">
    <property type="entry name" value="FAD-oxidoreductase/Apoptosis"/>
</dbReference>
<dbReference type="AlphaFoldDB" id="A0A076MUW0"/>
<dbReference type="Gene3D" id="3.30.390.30">
    <property type="match status" value="1"/>
</dbReference>
<accession>A0A076MUW0</accession>
<dbReference type="InterPro" id="IPR023753">
    <property type="entry name" value="FAD/NAD-binding_dom"/>
</dbReference>
<proteinExistence type="predicted"/>
<protein>
    <submittedName>
        <fullName evidence="7">FAD-dependent oxidoreductase</fullName>
    </submittedName>
</protein>
<name>A0A076MUW0_AMYME</name>
<dbReference type="PANTHER" id="PTHR43557">
    <property type="entry name" value="APOPTOSIS-INDUCING FACTOR 1"/>
    <property type="match status" value="1"/>
</dbReference>
<sequence length="406" mass="42365">MGASPERIVVVGASLAGLRAVEAARKAGFGGPVTLIGAEDHLPYDRPPLSKAYLDEGDPVTPWFRTADHLTGELGIDLRLGTPASALDTASRTVVVGRDEIPYDVAVIATGARPRTLPGADGLAGVHTLRTLDDARAVRAALDAGARTVVVGAGFIGSEVASGARKRGLPVTVVEAMPTPLVRAVGEAMGQRCAALHRANGTDLRCGVGVAGFEGDGRVERVRLSDGTAVEADLVVVGVGAQPATGWLAGSGVTLDDGVVCDATLATGGPGVYAAGDVARWHNPLFDRPMRLEHWTSAAEQGAAAVRNALDPSAARPYETVPYFWSDWYDTRIQFVGVPTADEVVVVEDGSGAAGGRQVALYREGDRLVGALTVNGQSVIMKYRGLIMRRTSWADALDFARARREA</sequence>
<dbReference type="PANTHER" id="PTHR43557:SF2">
    <property type="entry name" value="RIESKE DOMAIN-CONTAINING PROTEIN-RELATED"/>
    <property type="match status" value="1"/>
</dbReference>
<dbReference type="eggNOG" id="COG0446">
    <property type="taxonomic scope" value="Bacteria"/>
</dbReference>
<dbReference type="Gene3D" id="3.50.50.60">
    <property type="entry name" value="FAD/NAD(P)-binding domain"/>
    <property type="match status" value="2"/>
</dbReference>
<keyword evidence="3" id="KW-0274">FAD</keyword>
<feature type="domain" description="Reductase C-terminal" evidence="6">
    <location>
        <begin position="323"/>
        <end position="394"/>
    </location>
</feature>
<gene>
    <name evidence="7" type="primary">hcaD</name>
    <name evidence="7" type="ORF">AMETH_4561</name>
</gene>
<dbReference type="RefSeq" id="WP_017983478.1">
    <property type="nucleotide sequence ID" value="NZ_AQUL01000001.1"/>
</dbReference>
<evidence type="ECO:0000256" key="1">
    <source>
        <dbReference type="ARBA" id="ARBA00001974"/>
    </source>
</evidence>
<dbReference type="InterPro" id="IPR036188">
    <property type="entry name" value="FAD/NAD-bd_sf"/>
</dbReference>
<dbReference type="PATRIC" id="fig|1068978.7.peg.4895"/>
<dbReference type="SUPFAM" id="SSF55424">
    <property type="entry name" value="FAD/NAD-linked reductases, dimerisation (C-terminal) domain"/>
    <property type="match status" value="1"/>
</dbReference>
<evidence type="ECO:0000256" key="3">
    <source>
        <dbReference type="ARBA" id="ARBA00022827"/>
    </source>
</evidence>
<dbReference type="KEGG" id="amq:AMETH_4561"/>
<evidence type="ECO:0000256" key="2">
    <source>
        <dbReference type="ARBA" id="ARBA00022630"/>
    </source>
</evidence>
<evidence type="ECO:0000256" key="4">
    <source>
        <dbReference type="ARBA" id="ARBA00023002"/>
    </source>
</evidence>
<dbReference type="EMBL" id="CP009110">
    <property type="protein sequence ID" value="AIJ24653.1"/>
    <property type="molecule type" value="Genomic_DNA"/>
</dbReference>
<dbReference type="PRINTS" id="PR00411">
    <property type="entry name" value="PNDRDTASEI"/>
</dbReference>
<dbReference type="HOGENOM" id="CLU_003291_4_0_11"/>
<dbReference type="InterPro" id="IPR016156">
    <property type="entry name" value="FAD/NAD-linked_Rdtase_dimer_sf"/>
</dbReference>